<proteinExistence type="predicted"/>
<organism evidence="1">
    <name type="scientific">uncultured prokaryote</name>
    <dbReference type="NCBI Taxonomy" id="198431"/>
    <lineage>
        <taxon>unclassified sequences</taxon>
        <taxon>environmental samples</taxon>
    </lineage>
</organism>
<name>A0A0H5PZR4_9ZZZZ</name>
<dbReference type="AlphaFoldDB" id="A0A0H5PZR4"/>
<reference evidence="1" key="2">
    <citation type="submission" date="2015-07" db="EMBL/GenBank/DDBJ databases">
        <title>Plasmids, circular viruses and viroids from rat gut.</title>
        <authorList>
            <person name="Jorgensen T.J."/>
            <person name="Hansen M.A."/>
            <person name="Xu Z."/>
            <person name="Tabak M.A."/>
            <person name="Sorensen S.J."/>
            <person name="Hansen L.H."/>
        </authorList>
    </citation>
    <scope>NUCLEOTIDE SEQUENCE</scope>
    <source>
        <plasmid evidence="1">pRGRH0318</plasmid>
    </source>
</reference>
<sequence>MTKNKIDMEELKVKVVEVSQEKEQPQGNDYIRVTVEIDGRKIAVWTTESNINALRFDIDKKR</sequence>
<keyword evidence="1" id="KW-0614">Plasmid</keyword>
<accession>A0A0H5PZR4</accession>
<geneLocation type="plasmid" evidence="1">
    <name>pRGRH0318</name>
</geneLocation>
<dbReference type="EMBL" id="LN852988">
    <property type="protein sequence ID" value="CRY94664.1"/>
    <property type="molecule type" value="Genomic_DNA"/>
</dbReference>
<protein>
    <submittedName>
        <fullName evidence="1">Uncharacterized protein</fullName>
    </submittedName>
</protein>
<reference evidence="1" key="1">
    <citation type="submission" date="2015-06" db="EMBL/GenBank/DDBJ databases">
        <authorList>
            <person name="Joergensen T."/>
        </authorList>
    </citation>
    <scope>NUCLEOTIDE SEQUENCE</scope>
    <source>
        <plasmid evidence="1">pRGRH0318</plasmid>
    </source>
</reference>
<evidence type="ECO:0000313" key="1">
    <source>
        <dbReference type="EMBL" id="CRY94664.1"/>
    </source>
</evidence>